<organism evidence="2 3">
    <name type="scientific">Photobacterium angustum</name>
    <dbReference type="NCBI Taxonomy" id="661"/>
    <lineage>
        <taxon>Bacteria</taxon>
        <taxon>Pseudomonadati</taxon>
        <taxon>Pseudomonadota</taxon>
        <taxon>Gammaproteobacteria</taxon>
        <taxon>Vibrionales</taxon>
        <taxon>Vibrionaceae</taxon>
        <taxon>Photobacterium</taxon>
    </lineage>
</organism>
<dbReference type="Gene3D" id="1.20.1530.20">
    <property type="match status" value="1"/>
</dbReference>
<dbReference type="EMBL" id="MSCJ01000003">
    <property type="protein sequence ID" value="PQJ62440.1"/>
    <property type="molecule type" value="Genomic_DNA"/>
</dbReference>
<protein>
    <recommendedName>
        <fullName evidence="4">Bile acid:sodium symporter</fullName>
    </recommendedName>
</protein>
<name>A0A2S7VL97_PHOAN</name>
<feature type="transmembrane region" description="Helical" evidence="1">
    <location>
        <begin position="220"/>
        <end position="241"/>
    </location>
</feature>
<feature type="transmembrane region" description="Helical" evidence="1">
    <location>
        <begin position="63"/>
        <end position="85"/>
    </location>
</feature>
<reference evidence="2 3" key="1">
    <citation type="submission" date="2016-12" db="EMBL/GenBank/DDBJ databases">
        <title>Diversity of luminous bacteria.</title>
        <authorList>
            <person name="Yoshizawa S."/>
            <person name="Kogure K."/>
        </authorList>
    </citation>
    <scope>NUCLEOTIDE SEQUENCE [LARGE SCALE GENOMIC DNA]</scope>
    <source>
        <strain evidence="2 3">LC1-200</strain>
    </source>
</reference>
<evidence type="ECO:0008006" key="4">
    <source>
        <dbReference type="Google" id="ProtNLM"/>
    </source>
</evidence>
<feature type="transmembrane region" description="Helical" evidence="1">
    <location>
        <begin position="118"/>
        <end position="143"/>
    </location>
</feature>
<dbReference type="InterPro" id="IPR038770">
    <property type="entry name" value="Na+/solute_symporter_sf"/>
</dbReference>
<sequence length="315" mass="35401">MLFFINKHSAYLLMVAGIIGFSFPSISRIVFPALPYILFFLMLFTLLGIKQELLIRKLLSKSVWSYALFHSFGLTLFAAILLYLFNISTPLFIAITAVTATGTLFATPAIAKTLGFDVLHAMALTIASTLMMPIVLFFNLTFLQSDVVNLDFGQYIQRLTIFIIGPMAISAFCYKMINQKLLHKIHQKISKLTVLLIFAFPLGLVAPLREMFERSLQEGMSYLLLGCLLCGLFFGITYLAYYKKNQQAKTLYAITATNRNVLLTYTIASSYLGFEYLALMAAIQIPTYALPVLLKLIAKTKFDNQNSFADKKKAD</sequence>
<dbReference type="OrthoDB" id="6646831at2"/>
<feature type="transmembrane region" description="Helical" evidence="1">
    <location>
        <begin position="155"/>
        <end position="177"/>
    </location>
</feature>
<dbReference type="Proteomes" id="UP000238730">
    <property type="component" value="Unassembled WGS sequence"/>
</dbReference>
<evidence type="ECO:0000313" key="2">
    <source>
        <dbReference type="EMBL" id="PQJ62440.1"/>
    </source>
</evidence>
<feature type="transmembrane region" description="Helical" evidence="1">
    <location>
        <begin position="262"/>
        <end position="285"/>
    </location>
</feature>
<gene>
    <name evidence="2" type="ORF">BTO08_19610</name>
</gene>
<evidence type="ECO:0000256" key="1">
    <source>
        <dbReference type="SAM" id="Phobius"/>
    </source>
</evidence>
<keyword evidence="1" id="KW-0472">Membrane</keyword>
<feature type="transmembrane region" description="Helical" evidence="1">
    <location>
        <begin position="91"/>
        <end position="111"/>
    </location>
</feature>
<feature type="transmembrane region" description="Helical" evidence="1">
    <location>
        <begin position="33"/>
        <end position="51"/>
    </location>
</feature>
<dbReference type="AlphaFoldDB" id="A0A2S7VL97"/>
<proteinExistence type="predicted"/>
<accession>A0A2S7VL97</accession>
<keyword evidence="1" id="KW-0812">Transmembrane</keyword>
<keyword evidence="1" id="KW-1133">Transmembrane helix</keyword>
<evidence type="ECO:0000313" key="3">
    <source>
        <dbReference type="Proteomes" id="UP000238730"/>
    </source>
</evidence>
<feature type="transmembrane region" description="Helical" evidence="1">
    <location>
        <begin position="189"/>
        <end position="208"/>
    </location>
</feature>
<comment type="caution">
    <text evidence="2">The sequence shown here is derived from an EMBL/GenBank/DDBJ whole genome shotgun (WGS) entry which is preliminary data.</text>
</comment>
<dbReference type="RefSeq" id="WP_105062248.1">
    <property type="nucleotide sequence ID" value="NZ_MSCJ01000003.1"/>
</dbReference>
<feature type="transmembrane region" description="Helical" evidence="1">
    <location>
        <begin position="9"/>
        <end position="27"/>
    </location>
</feature>